<dbReference type="SUPFAM" id="SSF57667">
    <property type="entry name" value="beta-beta-alpha zinc fingers"/>
    <property type="match status" value="2"/>
</dbReference>
<evidence type="ECO:0000256" key="2">
    <source>
        <dbReference type="ARBA" id="ARBA00022723"/>
    </source>
</evidence>
<organism evidence="11 12">
    <name type="scientific">Aplysia californica</name>
    <name type="common">California sea hare</name>
    <dbReference type="NCBI Taxonomy" id="6500"/>
    <lineage>
        <taxon>Eukaryota</taxon>
        <taxon>Metazoa</taxon>
        <taxon>Spiralia</taxon>
        <taxon>Lophotrochozoa</taxon>
        <taxon>Mollusca</taxon>
        <taxon>Gastropoda</taxon>
        <taxon>Heterobranchia</taxon>
        <taxon>Euthyneura</taxon>
        <taxon>Tectipleura</taxon>
        <taxon>Aplysiida</taxon>
        <taxon>Aplysioidea</taxon>
        <taxon>Aplysiidae</taxon>
        <taxon>Aplysia</taxon>
    </lineage>
</organism>
<keyword evidence="3" id="KW-0677">Repeat</keyword>
<dbReference type="Gene3D" id="3.30.160.60">
    <property type="entry name" value="Classic Zinc Finger"/>
    <property type="match status" value="4"/>
</dbReference>
<dbReference type="Gene3D" id="3.30.710.10">
    <property type="entry name" value="Potassium Channel Kv1.1, Chain A"/>
    <property type="match status" value="1"/>
</dbReference>
<feature type="region of interest" description="Disordered" evidence="8">
    <location>
        <begin position="408"/>
        <end position="436"/>
    </location>
</feature>
<dbReference type="CDD" id="cd14733">
    <property type="entry name" value="BACK"/>
    <property type="match status" value="1"/>
</dbReference>
<dbReference type="SUPFAM" id="SSF54695">
    <property type="entry name" value="POZ domain"/>
    <property type="match status" value="1"/>
</dbReference>
<dbReference type="InterPro" id="IPR011705">
    <property type="entry name" value="BACK"/>
</dbReference>
<dbReference type="InterPro" id="IPR036236">
    <property type="entry name" value="Znf_C2H2_sf"/>
</dbReference>
<feature type="region of interest" description="Disordered" evidence="8">
    <location>
        <begin position="286"/>
        <end position="307"/>
    </location>
</feature>
<feature type="region of interest" description="Disordered" evidence="8">
    <location>
        <begin position="928"/>
        <end position="977"/>
    </location>
</feature>
<evidence type="ECO:0000259" key="10">
    <source>
        <dbReference type="PROSITE" id="PS50157"/>
    </source>
</evidence>
<gene>
    <name evidence="12" type="primary">LOC101849073</name>
</gene>
<feature type="domain" description="C2H2-type" evidence="10">
    <location>
        <begin position="1010"/>
        <end position="1037"/>
    </location>
</feature>
<evidence type="ECO:0000256" key="4">
    <source>
        <dbReference type="ARBA" id="ARBA00022771"/>
    </source>
</evidence>
<dbReference type="RefSeq" id="XP_005104082.1">
    <property type="nucleotide sequence ID" value="XM_005104025.3"/>
</dbReference>
<feature type="domain" description="C2H2-type" evidence="10">
    <location>
        <begin position="981"/>
        <end position="1008"/>
    </location>
</feature>
<feature type="domain" description="C2H2-type" evidence="10">
    <location>
        <begin position="1066"/>
        <end position="1094"/>
    </location>
</feature>
<feature type="domain" description="C2H2-type" evidence="10">
    <location>
        <begin position="588"/>
        <end position="616"/>
    </location>
</feature>
<reference evidence="12" key="1">
    <citation type="submission" date="2025-08" db="UniProtKB">
        <authorList>
            <consortium name="RefSeq"/>
        </authorList>
    </citation>
    <scope>IDENTIFICATION</scope>
</reference>
<feature type="compositionally biased region" description="Basic and acidic residues" evidence="8">
    <location>
        <begin position="289"/>
        <end position="306"/>
    </location>
</feature>
<sequence length="1151" mass="122634">MIGYAEMESTLHYTSVTHADAMMTSINKMRLNSDLCDVTVIVGNFRIMAHRVILSASAPFFYQTLQTSAHHQQTLSAALHPTSELHLDGVDVTAALKIIEFCYTSAISLDNDNVWPLLTAALKFELTEISGLCCEFVSDDLDISNCLHVQCMAARLNCSQLVATAAQFIEENIEKICASSSLLSLAAPDVVDLTSSLSASRQKDDILLSVITAWLGFDPAGRCHVSQLFLRKFPEFREELSNLYPGGVEDIVCGGRNKDLHGSSGTTDGLEKASTEVPTVGVVNSPETLVEKSDPTSRGRDREGNVKAKLSVDSYKVPASLNHSEVSVDEPLYICVSCGDEFASASELCLHQRCCEESAHPVYVSRNVREWRERRGQAGAGAASSSQNNASPLEDECGITVDDSLVCSPSERASSSDFKAEQEVGGGVSSDMQNYLGTGSQLDNARVSADAADFSGGCDTGSCGDEEASGAVLGGDKHEGNATTASSSREAEVDDGMLHNDTNNNDINEGTGEKNGDGAKCEEENVDGVNVESREMTGSIVGIDSGGEGKAVVKVEPAQPDELSSSTTRLLNLGSELSTLGSQSMLGFKCQICYKGFGDRKSLSKHWKMTHGVDQRAASGMGDHSTVYQSPTVTPATGASHEQREKVGGAKKSKLSRASLVEADVGTEFSSSFTSSITQQQQILPADVNGSSEASELYQQYVRQYQEFAKWCMEQSPTFCQACLLYHPKGSVCPKAAEVGGSGTSEQPHGRHHRGGRQTTTTAEVGQGFEGARTPDGGCHGDKAGVKTDPSAESEQPLDMSKSSHDFSPSSAATGGIGGSTFLSPLSVGRSTTAALAGLAASSPLGLSQYYNYARLLAGDTSVSHQGDPASAQLASLDVNGDAAHAIYGQFLPYPPSSSSSSSSTGYHHALSLVQDNSSLTSVETNRANNSADKFPSLPDQKTVSDGPKRRQNSKGGEHPQTSSGQQRSGPKRRLASRQGFPCNVCTRVFSYQAALFTHMRTHSPTARVYQCQLCHESFARAPDLKVHVCPNGIEKPYNCPSCGQTFAKNIHLKRHLATHSGLKPYPCWVCGKRFSRSDHLKRHTQSIHAGSRPHVCQVCGKEFVRKYELNKHMLMHSAPGMAGGIPGLTAGVSAEVTAGVMARVTGSDTT</sequence>
<dbReference type="SMART" id="SM00355">
    <property type="entry name" value="ZnF_C2H2"/>
    <property type="match status" value="7"/>
</dbReference>
<dbReference type="Pfam" id="PF00096">
    <property type="entry name" value="zf-C2H2"/>
    <property type="match status" value="4"/>
</dbReference>
<evidence type="ECO:0000256" key="6">
    <source>
        <dbReference type="ARBA" id="ARBA00023242"/>
    </source>
</evidence>
<dbReference type="PROSITE" id="PS50097">
    <property type="entry name" value="BTB"/>
    <property type="match status" value="1"/>
</dbReference>
<feature type="region of interest" description="Disordered" evidence="8">
    <location>
        <begin position="375"/>
        <end position="395"/>
    </location>
</feature>
<evidence type="ECO:0000313" key="11">
    <source>
        <dbReference type="Proteomes" id="UP000694888"/>
    </source>
</evidence>
<evidence type="ECO:0000256" key="5">
    <source>
        <dbReference type="ARBA" id="ARBA00022833"/>
    </source>
</evidence>
<evidence type="ECO:0000313" key="12">
    <source>
        <dbReference type="RefSeq" id="XP_005104082.1"/>
    </source>
</evidence>
<keyword evidence="2" id="KW-0479">Metal-binding</keyword>
<feature type="domain" description="C2H2-type" evidence="10">
    <location>
        <begin position="1038"/>
        <end position="1065"/>
    </location>
</feature>
<keyword evidence="4 7" id="KW-0863">Zinc-finger</keyword>
<dbReference type="InterPro" id="IPR011333">
    <property type="entry name" value="SKP1/BTB/POZ_sf"/>
</dbReference>
<name>A0ABM0JXU5_APLCA</name>
<feature type="domain" description="C2H2-type" evidence="10">
    <location>
        <begin position="333"/>
        <end position="361"/>
    </location>
</feature>
<dbReference type="PROSITE" id="PS50157">
    <property type="entry name" value="ZINC_FINGER_C2H2_2"/>
    <property type="match status" value="7"/>
</dbReference>
<keyword evidence="11" id="KW-1185">Reference proteome</keyword>
<dbReference type="PANTHER" id="PTHR24394">
    <property type="entry name" value="ZINC FINGER PROTEIN"/>
    <property type="match status" value="1"/>
</dbReference>
<evidence type="ECO:0000256" key="7">
    <source>
        <dbReference type="PROSITE-ProRule" id="PRU00042"/>
    </source>
</evidence>
<evidence type="ECO:0000256" key="3">
    <source>
        <dbReference type="ARBA" id="ARBA00022737"/>
    </source>
</evidence>
<dbReference type="Pfam" id="PF00651">
    <property type="entry name" value="BTB"/>
    <property type="match status" value="1"/>
</dbReference>
<feature type="region of interest" description="Disordered" evidence="8">
    <location>
        <begin position="737"/>
        <end position="811"/>
    </location>
</feature>
<dbReference type="PANTHER" id="PTHR24394:SF58">
    <property type="entry name" value="ZINC FINGER AND BTB DOMAIN CONTAINING 33"/>
    <property type="match status" value="1"/>
</dbReference>
<evidence type="ECO:0000256" key="8">
    <source>
        <dbReference type="SAM" id="MobiDB-lite"/>
    </source>
</evidence>
<protein>
    <submittedName>
        <fullName evidence="12">Uncharacterized protein LOC101849073</fullName>
    </submittedName>
</protein>
<dbReference type="GeneID" id="101849073"/>
<feature type="compositionally biased region" description="Basic and acidic residues" evidence="8">
    <location>
        <begin position="511"/>
        <end position="521"/>
    </location>
</feature>
<feature type="compositionally biased region" description="Polar residues" evidence="8">
    <location>
        <begin position="960"/>
        <end position="969"/>
    </location>
</feature>
<dbReference type="SMART" id="SM00225">
    <property type="entry name" value="BTB"/>
    <property type="match status" value="1"/>
</dbReference>
<keyword evidence="5" id="KW-0862">Zinc</keyword>
<dbReference type="Gene3D" id="1.25.40.420">
    <property type="match status" value="1"/>
</dbReference>
<dbReference type="Pfam" id="PF13912">
    <property type="entry name" value="zf-C2H2_6"/>
    <property type="match status" value="1"/>
</dbReference>
<evidence type="ECO:0000256" key="1">
    <source>
        <dbReference type="ARBA" id="ARBA00004123"/>
    </source>
</evidence>
<comment type="subcellular location">
    <subcellularLocation>
        <location evidence="1">Nucleus</location>
    </subcellularLocation>
</comment>
<feature type="compositionally biased region" description="Low complexity" evidence="8">
    <location>
        <begin position="380"/>
        <end position="391"/>
    </location>
</feature>
<feature type="domain" description="C2H2-type" evidence="10">
    <location>
        <begin position="1095"/>
        <end position="1122"/>
    </location>
</feature>
<dbReference type="Pfam" id="PF07707">
    <property type="entry name" value="BACK"/>
    <property type="match status" value="1"/>
</dbReference>
<dbReference type="InterPro" id="IPR013087">
    <property type="entry name" value="Znf_C2H2_type"/>
</dbReference>
<evidence type="ECO:0000259" key="9">
    <source>
        <dbReference type="PROSITE" id="PS50097"/>
    </source>
</evidence>
<dbReference type="PROSITE" id="PS00028">
    <property type="entry name" value="ZINC_FINGER_C2H2_1"/>
    <property type="match status" value="5"/>
</dbReference>
<dbReference type="InterPro" id="IPR000210">
    <property type="entry name" value="BTB/POZ_dom"/>
</dbReference>
<dbReference type="Proteomes" id="UP000694888">
    <property type="component" value="Unplaced"/>
</dbReference>
<keyword evidence="6" id="KW-0539">Nucleus</keyword>
<accession>A0ABM0JXU5</accession>
<proteinExistence type="predicted"/>
<feature type="region of interest" description="Disordered" evidence="8">
    <location>
        <begin position="469"/>
        <end position="521"/>
    </location>
</feature>
<feature type="domain" description="BTB" evidence="9">
    <location>
        <begin position="36"/>
        <end position="111"/>
    </location>
</feature>